<comment type="caution">
    <text evidence="1">The sequence shown here is derived from an EMBL/GenBank/DDBJ whole genome shotgun (WGS) entry which is preliminary data.</text>
</comment>
<evidence type="ECO:0000313" key="2">
    <source>
        <dbReference type="Proteomes" id="UP000757232"/>
    </source>
</evidence>
<dbReference type="Proteomes" id="UP000757232">
    <property type="component" value="Unassembled WGS sequence"/>
</dbReference>
<keyword evidence="2" id="KW-1185">Reference proteome</keyword>
<protein>
    <submittedName>
        <fullName evidence="1">Uncharacterized protein</fullName>
    </submittedName>
</protein>
<gene>
    <name evidence="1" type="ORF">A7U60_g5110</name>
</gene>
<dbReference type="EMBL" id="LNZH02000188">
    <property type="protein sequence ID" value="OCB87787.1"/>
    <property type="molecule type" value="Genomic_DNA"/>
</dbReference>
<reference evidence="1" key="1">
    <citation type="submission" date="2016-06" db="EMBL/GenBank/DDBJ databases">
        <title>Draft Genome sequence of the fungus Inonotus baumii.</title>
        <authorList>
            <person name="Zhu H."/>
            <person name="Lin W."/>
        </authorList>
    </citation>
    <scope>NUCLEOTIDE SEQUENCE</scope>
    <source>
        <strain evidence="1">821</strain>
    </source>
</reference>
<proteinExistence type="predicted"/>
<name>A0A9Q5HXZ4_SANBA</name>
<organism evidence="1 2">
    <name type="scientific">Sanghuangporus baumii</name>
    <name type="common">Phellinus baumii</name>
    <dbReference type="NCBI Taxonomy" id="108892"/>
    <lineage>
        <taxon>Eukaryota</taxon>
        <taxon>Fungi</taxon>
        <taxon>Dikarya</taxon>
        <taxon>Basidiomycota</taxon>
        <taxon>Agaricomycotina</taxon>
        <taxon>Agaricomycetes</taxon>
        <taxon>Hymenochaetales</taxon>
        <taxon>Hymenochaetaceae</taxon>
        <taxon>Sanghuangporus</taxon>
    </lineage>
</organism>
<dbReference type="AlphaFoldDB" id="A0A9Q5HXZ4"/>
<evidence type="ECO:0000313" key="1">
    <source>
        <dbReference type="EMBL" id="OCB87787.1"/>
    </source>
</evidence>
<sequence>MGGTPYTPCSSPMQRVKKHDFLSPLYAFQANEVHMWSLYGYMGATTPHQYNELISSSHDLCEDVKSHPNRRLSHL</sequence>
<accession>A0A9Q5HXZ4</accession>